<feature type="domain" description="Nucleoporin Nup133/Nup155-like C-terminal" evidence="5">
    <location>
        <begin position="823"/>
        <end position="1216"/>
    </location>
</feature>
<reference evidence="7 8" key="1">
    <citation type="submission" date="2021-02" db="EMBL/GenBank/DDBJ databases">
        <title>Porcisia hertigi Genome sequencing and assembly.</title>
        <authorList>
            <person name="Almutairi H."/>
            <person name="Gatherer D."/>
        </authorList>
    </citation>
    <scope>NUCLEOTIDE SEQUENCE [LARGE SCALE GENOMIC DNA]</scope>
    <source>
        <strain evidence="7 8">C119</strain>
    </source>
</reference>
<feature type="domain" description="Nucleoporin Nup133/Nup155-like N-terminal" evidence="6">
    <location>
        <begin position="58"/>
        <end position="467"/>
    </location>
</feature>
<evidence type="ECO:0000256" key="1">
    <source>
        <dbReference type="ARBA" id="ARBA00004123"/>
    </source>
</evidence>
<accession>A0A836L1J5</accession>
<evidence type="ECO:0000259" key="6">
    <source>
        <dbReference type="Pfam" id="PF08801"/>
    </source>
</evidence>
<dbReference type="GO" id="GO:0017056">
    <property type="term" value="F:structural constituent of nuclear pore"/>
    <property type="evidence" value="ECO:0007669"/>
    <property type="project" value="InterPro"/>
</dbReference>
<dbReference type="GO" id="GO:0006606">
    <property type="term" value="P:protein import into nucleus"/>
    <property type="evidence" value="ECO:0007669"/>
    <property type="project" value="TreeGrafter"/>
</dbReference>
<dbReference type="OrthoDB" id="338970at2759"/>
<protein>
    <recommendedName>
        <fullName evidence="9">Nuclear pore complex protein (NUP155)</fullName>
    </recommendedName>
</protein>
<gene>
    <name evidence="7" type="ORF">JKF63_00987</name>
</gene>
<comment type="subcellular location">
    <subcellularLocation>
        <location evidence="1">Nucleus</location>
    </subcellularLocation>
</comment>
<proteinExistence type="inferred from homology"/>
<dbReference type="FunFam" id="1.25.40.450:FF:000006">
    <property type="entry name" value="Putative nuclear pore complex protein (NUP155)"/>
    <property type="match status" value="1"/>
</dbReference>
<dbReference type="GO" id="GO:0006405">
    <property type="term" value="P:RNA export from nucleus"/>
    <property type="evidence" value="ECO:0007669"/>
    <property type="project" value="TreeGrafter"/>
</dbReference>
<keyword evidence="4" id="KW-0539">Nucleus</keyword>
<evidence type="ECO:0000256" key="3">
    <source>
        <dbReference type="ARBA" id="ARBA00022448"/>
    </source>
</evidence>
<dbReference type="InterPro" id="IPR042533">
    <property type="entry name" value="Nucleoporin_Nup155_C_1"/>
</dbReference>
<dbReference type="Proteomes" id="UP000674318">
    <property type="component" value="Unassembled WGS sequence"/>
</dbReference>
<dbReference type="InterPro" id="IPR007187">
    <property type="entry name" value="Nucleoporin_Nup133/Nup155_C"/>
</dbReference>
<dbReference type="Pfam" id="PF08801">
    <property type="entry name" value="Nucleoporin_N"/>
    <property type="match status" value="1"/>
</dbReference>
<dbReference type="RefSeq" id="XP_067753193.1">
    <property type="nucleotide sequence ID" value="XM_067897036.1"/>
</dbReference>
<keyword evidence="3" id="KW-0813">Transport</keyword>
<sequence length="1306" mass="144674">MHQQRSTAENGAKHTVENAVSEVLNDGSAERRLNPHAVGFVRSNSCALTTRDTTYAVPDFFAVGGVEWPAPLLALWRSMRYSSLTGVFSDLYRAWFTVDNRLVLWDFRSGREFCVYDEIPELISIVGAPLRPLSDVFQPHVSYVIPVGTTNMMFLLGLCVVGEGEMAEMKVVNLGYSCSTDTVITKVIGSKGRVFCAGADGGVYEVRYMRENTPITPKIRMVRYGLWFSTTPVLGQVSSTVAHIWKSWRGSKNGGLIDIVVDERDGVLATLSEHSTISLWRLHRDGDIRFMLSLRHRPDRLSRLHPAPHGESAPLTRLFAIETDAQGCRLLATALSGDQFRYRYVNTFNSAFGAELILQSHTPAHLSGRSEMSVCYASASVFLAAFSDTHDDRVSDEILAATSPSIMLAPHQNVRDIVTSFSGSPSRIVRVDAIEQMPTQAPRNLTDLSAQVCSPGPTYVIIHRHGISLFAQARPVDTLYLILLTSDAECRESLLSRFSSVYSAPDYAAMLLQIAAGALNVTTERPPAFTKDAVLSSSDDDGASVAELGQQLLSGESAEVLRRARELLRNLQLPETQAAPASNSADAEVQNVVVLMSPFARGLVVFVARALCQLWNTPMGKIMQSNVIPAVRVLEKIIQYLDSLSIGGLPEHQRALDFHQEWQTDKVIVSVPRGRELRAEDVKRLQASFLYSCYGLTHKAWQAATVLQRVLGIPLYTEDASVTFSEVIKDAVIAQRLGHYLSQVMLNSQRGISAGSGHRGVSFSQLEQLCPYFFGGVHSHAYQLQNDMKTLTGGEPLQSYTEAQMQRWVAEVGAKAAVYWPSGALQSICEQLRSMRRENVVVELLLHAAAQLDPSNAALSVLLAEGRGQVGDQTRYGSAYAVHQTKTQVLELVVSTLESAWLTHRSVVDELLGGPRRSGTIWQVEPSDEYAHCFLFEWMCTPRDDRNTTKSLRETLVRAQSPFLGSYLRRNAEVLPEEYAQYLANVQGDYQGAMQQCFVMALAPLPDTPVSDRLSYRLRCLREALDWARRCQSDQIQQVEQQLRLMEAQQRLYRIVTEFISSGSATLDRRVEWEGQIMTERDVALQHIEFLSSFVASASDIIEVGGMYPALGGAEVQMDALLCSNVTDVGVLATCVGRAYQNEKDTAEAITKRLIDRYFHRISDFPLSHMVRFLEAQAFLRSPAGSAEVVELLLSLAVDPRVLFVTYEDILEGRDDTGAECVEFREAGVTRGYLVHAYATTLVCLADLGRRVSVPQWLVTNAMDSTRTMIRRAASSVASPNEQAALEKAEELLRKANMIVTGGVFF</sequence>
<evidence type="ECO:0000256" key="4">
    <source>
        <dbReference type="ARBA" id="ARBA00023242"/>
    </source>
</evidence>
<name>A0A836L1J5_9TRYP</name>
<evidence type="ECO:0008006" key="9">
    <source>
        <dbReference type="Google" id="ProtNLM"/>
    </source>
</evidence>
<dbReference type="EMBL" id="JAFJZO010000036">
    <property type="protein sequence ID" value="KAG5490865.1"/>
    <property type="molecule type" value="Genomic_DNA"/>
</dbReference>
<dbReference type="GO" id="GO:0044611">
    <property type="term" value="C:nuclear pore inner ring"/>
    <property type="evidence" value="ECO:0007669"/>
    <property type="project" value="TreeGrafter"/>
</dbReference>
<dbReference type="KEGG" id="phet:94287113"/>
<comment type="similarity">
    <text evidence="2">Belongs to the non-repetitive/WGA-negative nucleoporin family.</text>
</comment>
<dbReference type="InterPro" id="IPR014908">
    <property type="entry name" value="Nucleoporin_Nup133/Nup155_N"/>
</dbReference>
<comment type="caution">
    <text evidence="7">The sequence shown here is derived from an EMBL/GenBank/DDBJ whole genome shotgun (WGS) entry which is preliminary data.</text>
</comment>
<dbReference type="Gene3D" id="1.20.58.1780">
    <property type="match status" value="1"/>
</dbReference>
<evidence type="ECO:0000256" key="2">
    <source>
        <dbReference type="ARBA" id="ARBA00007373"/>
    </source>
</evidence>
<evidence type="ECO:0000259" key="5">
    <source>
        <dbReference type="Pfam" id="PF03177"/>
    </source>
</evidence>
<dbReference type="InterPro" id="IPR004870">
    <property type="entry name" value="Nucleoporin_Nup155"/>
</dbReference>
<dbReference type="GO" id="GO:0036228">
    <property type="term" value="P:protein localization to nuclear inner membrane"/>
    <property type="evidence" value="ECO:0007669"/>
    <property type="project" value="TreeGrafter"/>
</dbReference>
<dbReference type="GO" id="GO:0000972">
    <property type="term" value="P:transcription-dependent tethering of RNA polymerase II gene DNA at nuclear periphery"/>
    <property type="evidence" value="ECO:0007669"/>
    <property type="project" value="TreeGrafter"/>
</dbReference>
<dbReference type="Gene3D" id="1.25.40.450">
    <property type="entry name" value="Nucleoporin, helical domain, N-terminal subdomain"/>
    <property type="match status" value="1"/>
</dbReference>
<dbReference type="PANTHER" id="PTHR10350:SF6">
    <property type="entry name" value="NUCLEAR PORE COMPLEX PROTEIN NUP155"/>
    <property type="match status" value="1"/>
</dbReference>
<dbReference type="GeneID" id="94287113"/>
<dbReference type="Pfam" id="PF03177">
    <property type="entry name" value="Nucleoporin_C"/>
    <property type="match status" value="1"/>
</dbReference>
<organism evidence="7 8">
    <name type="scientific">Porcisia hertigi</name>
    <dbReference type="NCBI Taxonomy" id="2761500"/>
    <lineage>
        <taxon>Eukaryota</taxon>
        <taxon>Discoba</taxon>
        <taxon>Euglenozoa</taxon>
        <taxon>Kinetoplastea</taxon>
        <taxon>Metakinetoplastina</taxon>
        <taxon>Trypanosomatida</taxon>
        <taxon>Trypanosomatidae</taxon>
        <taxon>Leishmaniinae</taxon>
        <taxon>Porcisia</taxon>
    </lineage>
</organism>
<keyword evidence="8" id="KW-1185">Reference proteome</keyword>
<dbReference type="PANTHER" id="PTHR10350">
    <property type="entry name" value="NUCLEAR PORE COMPLEX PROTEIN NUP155"/>
    <property type="match status" value="1"/>
</dbReference>
<evidence type="ECO:0000313" key="8">
    <source>
        <dbReference type="Proteomes" id="UP000674318"/>
    </source>
</evidence>
<evidence type="ECO:0000313" key="7">
    <source>
        <dbReference type="EMBL" id="KAG5490865.1"/>
    </source>
</evidence>